<evidence type="ECO:0000313" key="2">
    <source>
        <dbReference type="Proteomes" id="UP000652847"/>
    </source>
</evidence>
<protein>
    <submittedName>
        <fullName evidence="1">Uncharacterized protein</fullName>
    </submittedName>
</protein>
<proteinExistence type="predicted"/>
<keyword evidence="2" id="KW-1185">Reference proteome</keyword>
<gene>
    <name evidence="1" type="ORF">H8S54_09400</name>
</gene>
<comment type="caution">
    <text evidence="1">The sequence shown here is derived from an EMBL/GenBank/DDBJ whole genome shotgun (WGS) entry which is preliminary data.</text>
</comment>
<dbReference type="Proteomes" id="UP000652847">
    <property type="component" value="Unassembled WGS sequence"/>
</dbReference>
<sequence length="579" mass="68715">MHKPRRRTKYFERFYFEYEGILYLSKKNCCEKLGFEYGSVLGYRHTNNCSFTEALDHFMEIREQNQFVFRNRNWLNLDNCCEFYGVNKFTVRHYQYDYGDTIQEALEKAIKYTKQIKFVYKGKTYPSLAKCCREMGIPESTVRKCMAETGKTGAVALTHCIKKAEERKYSNPSPFFYREKEYSMFTECCREFNLEPNKVRQKSISLNSSLQDALDFFLLDHPVRRKKNFDDNYSIESVSATCRQYGIKRADVYNYIKDNQCSKEEAIRYYIAVKNKIGTGPITFEGVKYVDVRECCRKLGISYRWVCDRIIYKNAGVDETLFYYKTEKEKWQKMSEEPIYLEDGTKYDNLHDFCRVLKIRQTDIYGYIYRHDCSVQEAADFYASRQAAVDKEMIQIGEMVYTDLQKCCKEQGILYRWVCNKMLRENITASEAVKYYIRKNEKKQLKAQRKAALKVKGKMPEPQRVVVMGQEYESKEKCYKALGITKKLVLRHMRETNCLFEEAAAYCYEKKRKKQFEFRGKTYKSYNACCKAYGVAQEYVALKANRERITRQEAIEKLLEQRENKSTLLVDNLITKDEG</sequence>
<reference evidence="1 2" key="1">
    <citation type="submission" date="2020-08" db="EMBL/GenBank/DDBJ databases">
        <title>Genome public.</title>
        <authorList>
            <person name="Liu C."/>
            <person name="Sun Q."/>
        </authorList>
    </citation>
    <scope>NUCLEOTIDE SEQUENCE [LARGE SCALE GENOMIC DNA]</scope>
    <source>
        <strain evidence="1 2">BX17</strain>
    </source>
</reference>
<accession>A0A8I0DRA1</accession>
<name>A0A8I0DRA1_9FIRM</name>
<dbReference type="RefSeq" id="WP_117853631.1">
    <property type="nucleotide sequence ID" value="NZ_JACOOT010000021.1"/>
</dbReference>
<dbReference type="EMBL" id="JACOOT010000021">
    <property type="protein sequence ID" value="MBC5651321.1"/>
    <property type="molecule type" value="Genomic_DNA"/>
</dbReference>
<organism evidence="1 2">
    <name type="scientific">Blautia segnis</name>
    <dbReference type="NCBI Taxonomy" id="2763030"/>
    <lineage>
        <taxon>Bacteria</taxon>
        <taxon>Bacillati</taxon>
        <taxon>Bacillota</taxon>
        <taxon>Clostridia</taxon>
        <taxon>Lachnospirales</taxon>
        <taxon>Lachnospiraceae</taxon>
        <taxon>Blautia</taxon>
    </lineage>
</organism>
<evidence type="ECO:0000313" key="1">
    <source>
        <dbReference type="EMBL" id="MBC5651321.1"/>
    </source>
</evidence>
<dbReference type="AlphaFoldDB" id="A0A8I0DRA1"/>